<evidence type="ECO:0000313" key="9">
    <source>
        <dbReference type="Proteomes" id="UP001596161"/>
    </source>
</evidence>
<evidence type="ECO:0000256" key="7">
    <source>
        <dbReference type="ARBA" id="ARBA00047633"/>
    </source>
</evidence>
<accession>A0ABW0E914</accession>
<dbReference type="EMBL" id="JBHSKT010000001">
    <property type="protein sequence ID" value="MFC5269344.1"/>
    <property type="molecule type" value="Genomic_DNA"/>
</dbReference>
<dbReference type="SUPFAM" id="SSF51161">
    <property type="entry name" value="Trimeric LpxA-like enzymes"/>
    <property type="match status" value="1"/>
</dbReference>
<evidence type="ECO:0000256" key="3">
    <source>
        <dbReference type="ARBA" id="ARBA00020291"/>
    </source>
</evidence>
<dbReference type="PANTHER" id="PTHR43300:SF12">
    <property type="entry name" value="CHLORAMPHENICOL ACETYLTRANSFERASE"/>
    <property type="match status" value="1"/>
</dbReference>
<organism evidence="8 9">
    <name type="scientific">Adhaeribacter terreus</name>
    <dbReference type="NCBI Taxonomy" id="529703"/>
    <lineage>
        <taxon>Bacteria</taxon>
        <taxon>Pseudomonadati</taxon>
        <taxon>Bacteroidota</taxon>
        <taxon>Cytophagia</taxon>
        <taxon>Cytophagales</taxon>
        <taxon>Hymenobacteraceae</taxon>
        <taxon>Adhaeribacter</taxon>
    </lineage>
</organism>
<protein>
    <recommendedName>
        <fullName evidence="3">Chloramphenicol acetyltransferase</fullName>
        <ecNumber evidence="2">2.3.1.28</ecNumber>
    </recommendedName>
</protein>
<keyword evidence="6 8" id="KW-0012">Acyltransferase</keyword>
<keyword evidence="4" id="KW-0808">Transferase</keyword>
<dbReference type="Pfam" id="PF00132">
    <property type="entry name" value="Hexapep"/>
    <property type="match status" value="1"/>
</dbReference>
<dbReference type="EC" id="2.3.1.28" evidence="2"/>
<evidence type="ECO:0000256" key="2">
    <source>
        <dbReference type="ARBA" id="ARBA00013235"/>
    </source>
</evidence>
<comment type="catalytic activity">
    <reaction evidence="7">
        <text>chloramphenicol + acetyl-CoA = chloramphenicol 3-acetate + CoA</text>
        <dbReference type="Rhea" id="RHEA:18421"/>
        <dbReference type="ChEBI" id="CHEBI:16730"/>
        <dbReference type="ChEBI" id="CHEBI:17698"/>
        <dbReference type="ChEBI" id="CHEBI:57287"/>
        <dbReference type="ChEBI" id="CHEBI:57288"/>
        <dbReference type="EC" id="2.3.1.28"/>
    </reaction>
</comment>
<evidence type="ECO:0000256" key="4">
    <source>
        <dbReference type="ARBA" id="ARBA00022679"/>
    </source>
</evidence>
<dbReference type="Proteomes" id="UP001596161">
    <property type="component" value="Unassembled WGS sequence"/>
</dbReference>
<gene>
    <name evidence="8" type="ORF">ACFPIB_01900</name>
</gene>
<evidence type="ECO:0000313" key="8">
    <source>
        <dbReference type="EMBL" id="MFC5269344.1"/>
    </source>
</evidence>
<evidence type="ECO:0000256" key="6">
    <source>
        <dbReference type="ARBA" id="ARBA00023315"/>
    </source>
</evidence>
<comment type="caution">
    <text evidence="8">The sequence shown here is derived from an EMBL/GenBank/DDBJ whole genome shotgun (WGS) entry which is preliminary data.</text>
</comment>
<evidence type="ECO:0000256" key="1">
    <source>
        <dbReference type="ARBA" id="ARBA00007274"/>
    </source>
</evidence>
<reference evidence="9" key="1">
    <citation type="journal article" date="2019" name="Int. J. Syst. Evol. Microbiol.">
        <title>The Global Catalogue of Microorganisms (GCM) 10K type strain sequencing project: providing services to taxonomists for standard genome sequencing and annotation.</title>
        <authorList>
            <consortium name="The Broad Institute Genomics Platform"/>
            <consortium name="The Broad Institute Genome Sequencing Center for Infectious Disease"/>
            <person name="Wu L."/>
            <person name="Ma J."/>
        </authorList>
    </citation>
    <scope>NUCLEOTIDE SEQUENCE [LARGE SCALE GENOMIC DNA]</scope>
    <source>
        <strain evidence="9">KACC 12602</strain>
    </source>
</reference>
<name>A0ABW0E914_9BACT</name>
<keyword evidence="9" id="KW-1185">Reference proteome</keyword>
<dbReference type="Gene3D" id="2.160.10.10">
    <property type="entry name" value="Hexapeptide repeat proteins"/>
    <property type="match status" value="1"/>
</dbReference>
<dbReference type="InterPro" id="IPR011004">
    <property type="entry name" value="Trimer_LpxA-like_sf"/>
</dbReference>
<sequence>MSDNNLPVNSLQFDKALLKSVGEDVFISNNVEIRRPHLVTIGSHVAIDSGVYITTAAKIGDYTHLSPYITVIGGAKSTLIVEDFVTIAAGSRIICGSDKFLGAGFTSVTVPDEYRDDVDFTTVKCCKFAGIGTNVVIMPGVTIGEGSVIGACSLVTKDTEPWTIYIGTPARPIKIRPKEKMLEYAKALGY</sequence>
<dbReference type="InterPro" id="IPR050179">
    <property type="entry name" value="Trans_hexapeptide_repeat"/>
</dbReference>
<keyword evidence="5" id="KW-0046">Antibiotic resistance</keyword>
<dbReference type="RefSeq" id="WP_378015722.1">
    <property type="nucleotide sequence ID" value="NZ_JBHSKT010000001.1"/>
</dbReference>
<dbReference type="InterPro" id="IPR001451">
    <property type="entry name" value="Hexapep"/>
</dbReference>
<evidence type="ECO:0000256" key="5">
    <source>
        <dbReference type="ARBA" id="ARBA00023251"/>
    </source>
</evidence>
<dbReference type="PANTHER" id="PTHR43300">
    <property type="entry name" value="ACETYLTRANSFERASE"/>
    <property type="match status" value="1"/>
</dbReference>
<comment type="similarity">
    <text evidence="1">Belongs to the transferase hexapeptide repeat family.</text>
</comment>
<proteinExistence type="inferred from homology"/>
<dbReference type="GO" id="GO:0016746">
    <property type="term" value="F:acyltransferase activity"/>
    <property type="evidence" value="ECO:0007669"/>
    <property type="project" value="UniProtKB-KW"/>
</dbReference>